<dbReference type="NCBIfam" id="TIGR00247">
    <property type="entry name" value="endolytic transglycosylase MltG"/>
    <property type="match status" value="1"/>
</dbReference>
<dbReference type="Gene3D" id="3.30.160.60">
    <property type="entry name" value="Classic Zinc Finger"/>
    <property type="match status" value="1"/>
</dbReference>
<reference evidence="9" key="1">
    <citation type="journal article" date="2019" name="Int. J. Syst. Evol. Microbiol.">
        <title>The Global Catalogue of Microorganisms (GCM) 10K type strain sequencing project: providing services to taxonomists for standard genome sequencing and annotation.</title>
        <authorList>
            <consortium name="The Broad Institute Genomics Platform"/>
            <consortium name="The Broad Institute Genome Sequencing Center for Infectious Disease"/>
            <person name="Wu L."/>
            <person name="Ma J."/>
        </authorList>
    </citation>
    <scope>NUCLEOTIDE SEQUENCE [LARGE SCALE GENOMIC DNA]</scope>
    <source>
        <strain evidence="9">CCUG 53762</strain>
    </source>
</reference>
<dbReference type="InterPro" id="IPR003770">
    <property type="entry name" value="MLTG-like"/>
</dbReference>
<dbReference type="HAMAP" id="MF_02065">
    <property type="entry name" value="MltG"/>
    <property type="match status" value="1"/>
</dbReference>
<comment type="catalytic activity">
    <reaction evidence="7">
        <text>a peptidoglycan chain = a peptidoglycan chain with N-acetyl-1,6-anhydromuramyl-[peptide] at the reducing end + a peptidoglycan chain with N-acetylglucosamine at the non-reducing end.</text>
        <dbReference type="EC" id="4.2.2.29"/>
    </reaction>
</comment>
<keyword evidence="3 7" id="KW-1133">Transmembrane helix</keyword>
<keyword evidence="9" id="KW-1185">Reference proteome</keyword>
<evidence type="ECO:0000256" key="4">
    <source>
        <dbReference type="ARBA" id="ARBA00023136"/>
    </source>
</evidence>
<organism evidence="8 9">
    <name type="scientific">Pseudopedobacter beijingensis</name>
    <dbReference type="NCBI Taxonomy" id="1207056"/>
    <lineage>
        <taxon>Bacteria</taxon>
        <taxon>Pseudomonadati</taxon>
        <taxon>Bacteroidota</taxon>
        <taxon>Sphingobacteriia</taxon>
        <taxon>Sphingobacteriales</taxon>
        <taxon>Sphingobacteriaceae</taxon>
        <taxon>Pseudopedobacter</taxon>
    </lineage>
</organism>
<keyword evidence="4 7" id="KW-0472">Membrane</keyword>
<keyword evidence="2 7" id="KW-0812">Transmembrane</keyword>
<dbReference type="Proteomes" id="UP001597118">
    <property type="component" value="Unassembled WGS sequence"/>
</dbReference>
<dbReference type="Gene3D" id="3.30.1490.480">
    <property type="entry name" value="Endolytic murein transglycosylase"/>
    <property type="match status" value="1"/>
</dbReference>
<keyword evidence="6 7" id="KW-0961">Cell wall biogenesis/degradation</keyword>
<keyword evidence="1 7" id="KW-1003">Cell membrane</keyword>
<accession>A0ABW4IFD8</accession>
<name>A0ABW4IFD8_9SPHI</name>
<sequence>MVKKNMSGKKKALIVALLIILVVASSIIPKFYYKYFAANTKIEEKTYLYIPTNATYKQLQDSIAKHNLLKRPAYFFDLAKDKELEKKFKSGKYAILPGMNNRTIVNMLIVGNQEPVNISFRNVRLKESLAGMVSKKLEFDSASLVNLMDSAAFVSEYGFTTDNIYTMFIPNSYQMFWNISAKDFFLRMNKEFKTFWDSERLKKAEALNLTPQQVTILASIVDAEALADSEMPTIAGLYLNRLRKGIKLEADPTVIFANNDFTIRRVLNKHLSKESPYNTYRIKGLPPGPIMMPSIAAIDATLNPVSHQYIYMCAKEDFSGYHNFASTLAEHLVNARKFQQALNERNIKK</sequence>
<evidence type="ECO:0000256" key="3">
    <source>
        <dbReference type="ARBA" id="ARBA00022989"/>
    </source>
</evidence>
<dbReference type="CDD" id="cd08010">
    <property type="entry name" value="MltG_like"/>
    <property type="match status" value="1"/>
</dbReference>
<evidence type="ECO:0000256" key="5">
    <source>
        <dbReference type="ARBA" id="ARBA00023239"/>
    </source>
</evidence>
<evidence type="ECO:0000256" key="2">
    <source>
        <dbReference type="ARBA" id="ARBA00022692"/>
    </source>
</evidence>
<evidence type="ECO:0000313" key="9">
    <source>
        <dbReference type="Proteomes" id="UP001597118"/>
    </source>
</evidence>
<dbReference type="EC" id="4.2.2.29" evidence="7"/>
<comment type="caution">
    <text evidence="8">The sequence shown here is derived from an EMBL/GenBank/DDBJ whole genome shotgun (WGS) entry which is preliminary data.</text>
</comment>
<evidence type="ECO:0000256" key="7">
    <source>
        <dbReference type="HAMAP-Rule" id="MF_02065"/>
    </source>
</evidence>
<dbReference type="Pfam" id="PF02618">
    <property type="entry name" value="YceG"/>
    <property type="match status" value="1"/>
</dbReference>
<protein>
    <recommendedName>
        <fullName evidence="7">Endolytic murein transglycosylase</fullName>
        <ecNumber evidence="7">4.2.2.29</ecNumber>
    </recommendedName>
    <alternativeName>
        <fullName evidence="7">Peptidoglycan lytic transglycosylase</fullName>
    </alternativeName>
    <alternativeName>
        <fullName evidence="7">Peptidoglycan polymerization terminase</fullName>
    </alternativeName>
</protein>
<dbReference type="PANTHER" id="PTHR30518:SF2">
    <property type="entry name" value="ENDOLYTIC MUREIN TRANSGLYCOSYLASE"/>
    <property type="match status" value="1"/>
</dbReference>
<dbReference type="EMBL" id="JBHUDG010000019">
    <property type="protein sequence ID" value="MFD1630739.1"/>
    <property type="molecule type" value="Genomic_DNA"/>
</dbReference>
<dbReference type="PANTHER" id="PTHR30518">
    <property type="entry name" value="ENDOLYTIC MUREIN TRANSGLYCOSYLASE"/>
    <property type="match status" value="1"/>
</dbReference>
<gene>
    <name evidence="7 8" type="primary">mltG</name>
    <name evidence="8" type="ORF">ACFSAH_12690</name>
</gene>
<evidence type="ECO:0000313" key="8">
    <source>
        <dbReference type="EMBL" id="MFD1630739.1"/>
    </source>
</evidence>
<evidence type="ECO:0000256" key="6">
    <source>
        <dbReference type="ARBA" id="ARBA00023316"/>
    </source>
</evidence>
<comment type="similarity">
    <text evidence="7">Belongs to the transglycosylase MltG family.</text>
</comment>
<evidence type="ECO:0000256" key="1">
    <source>
        <dbReference type="ARBA" id="ARBA00022475"/>
    </source>
</evidence>
<proteinExistence type="inferred from homology"/>
<comment type="function">
    <text evidence="7">Functions as a peptidoglycan terminase that cleaves nascent peptidoglycan strands endolytically to terminate their elongation.</text>
</comment>
<keyword evidence="5 7" id="KW-0456">Lyase</keyword>
<dbReference type="RefSeq" id="WP_379663115.1">
    <property type="nucleotide sequence ID" value="NZ_JBHUDG010000019.1"/>
</dbReference>
<feature type="site" description="Important for catalytic activity" evidence="7">
    <location>
        <position position="224"/>
    </location>
</feature>